<keyword evidence="9" id="KW-1185">Reference proteome</keyword>
<evidence type="ECO:0000256" key="4">
    <source>
        <dbReference type="ARBA" id="ARBA00023004"/>
    </source>
</evidence>
<name>A0A2J6RG51_HYAVF</name>
<keyword evidence="7" id="KW-1133">Transmembrane helix</keyword>
<dbReference type="GO" id="GO:0005506">
    <property type="term" value="F:iron ion binding"/>
    <property type="evidence" value="ECO:0007669"/>
    <property type="project" value="InterPro"/>
</dbReference>
<organism evidence="8 9">
    <name type="scientific">Hyaloscypha variabilis (strain UAMH 11265 / GT02V1 / F)</name>
    <name type="common">Meliniomyces variabilis</name>
    <dbReference type="NCBI Taxonomy" id="1149755"/>
    <lineage>
        <taxon>Eukaryota</taxon>
        <taxon>Fungi</taxon>
        <taxon>Dikarya</taxon>
        <taxon>Ascomycota</taxon>
        <taxon>Pezizomycotina</taxon>
        <taxon>Leotiomycetes</taxon>
        <taxon>Helotiales</taxon>
        <taxon>Hyaloscyphaceae</taxon>
        <taxon>Hyaloscypha</taxon>
        <taxon>Hyaloscypha variabilis</taxon>
    </lineage>
</organism>
<feature type="transmembrane region" description="Helical" evidence="7">
    <location>
        <begin position="12"/>
        <end position="29"/>
    </location>
</feature>
<dbReference type="InterPro" id="IPR050121">
    <property type="entry name" value="Cytochrome_P450_monoxygenase"/>
</dbReference>
<proteinExistence type="inferred from homology"/>
<dbReference type="Pfam" id="PF00067">
    <property type="entry name" value="p450"/>
    <property type="match status" value="1"/>
</dbReference>
<accession>A0A2J6RG51</accession>
<dbReference type="PROSITE" id="PS00086">
    <property type="entry name" value="CYTOCHROME_P450"/>
    <property type="match status" value="1"/>
</dbReference>
<dbReference type="PRINTS" id="PR00463">
    <property type="entry name" value="EP450I"/>
</dbReference>
<keyword evidence="4 5" id="KW-0408">Iron</keyword>
<evidence type="ECO:0000313" key="8">
    <source>
        <dbReference type="EMBL" id="PMD37483.1"/>
    </source>
</evidence>
<evidence type="ECO:0000256" key="7">
    <source>
        <dbReference type="SAM" id="Phobius"/>
    </source>
</evidence>
<keyword evidence="7" id="KW-0472">Membrane</keyword>
<dbReference type="EMBL" id="KZ613949">
    <property type="protein sequence ID" value="PMD37483.1"/>
    <property type="molecule type" value="Genomic_DNA"/>
</dbReference>
<dbReference type="Gene3D" id="1.10.630.10">
    <property type="entry name" value="Cytochrome P450"/>
    <property type="match status" value="1"/>
</dbReference>
<dbReference type="GO" id="GO:0016705">
    <property type="term" value="F:oxidoreductase activity, acting on paired donors, with incorporation or reduction of molecular oxygen"/>
    <property type="evidence" value="ECO:0007669"/>
    <property type="project" value="InterPro"/>
</dbReference>
<keyword evidence="6" id="KW-0503">Monooxygenase</keyword>
<dbReference type="PANTHER" id="PTHR24305:SF166">
    <property type="entry name" value="CYTOCHROME P450 12A4, MITOCHONDRIAL-RELATED"/>
    <property type="match status" value="1"/>
</dbReference>
<dbReference type="Proteomes" id="UP000235786">
    <property type="component" value="Unassembled WGS sequence"/>
</dbReference>
<evidence type="ECO:0000313" key="9">
    <source>
        <dbReference type="Proteomes" id="UP000235786"/>
    </source>
</evidence>
<keyword evidence="6" id="KW-0560">Oxidoreductase</keyword>
<reference evidence="8 9" key="1">
    <citation type="submission" date="2016-04" db="EMBL/GenBank/DDBJ databases">
        <title>A degradative enzymes factory behind the ericoid mycorrhizal symbiosis.</title>
        <authorList>
            <consortium name="DOE Joint Genome Institute"/>
            <person name="Martino E."/>
            <person name="Morin E."/>
            <person name="Grelet G."/>
            <person name="Kuo A."/>
            <person name="Kohler A."/>
            <person name="Daghino S."/>
            <person name="Barry K."/>
            <person name="Choi C."/>
            <person name="Cichocki N."/>
            <person name="Clum A."/>
            <person name="Copeland A."/>
            <person name="Hainaut M."/>
            <person name="Haridas S."/>
            <person name="Labutti K."/>
            <person name="Lindquist E."/>
            <person name="Lipzen A."/>
            <person name="Khouja H.-R."/>
            <person name="Murat C."/>
            <person name="Ohm R."/>
            <person name="Olson A."/>
            <person name="Spatafora J."/>
            <person name="Veneault-Fourrey C."/>
            <person name="Henrissat B."/>
            <person name="Grigoriev I."/>
            <person name="Martin F."/>
            <person name="Perotto S."/>
        </authorList>
    </citation>
    <scope>NUCLEOTIDE SEQUENCE [LARGE SCALE GENOMIC DNA]</scope>
    <source>
        <strain evidence="8 9">F</strain>
    </source>
</reference>
<dbReference type="PRINTS" id="PR00385">
    <property type="entry name" value="P450"/>
</dbReference>
<evidence type="ECO:0000256" key="5">
    <source>
        <dbReference type="PIRSR" id="PIRSR602401-1"/>
    </source>
</evidence>
<keyword evidence="5 6" id="KW-0349">Heme</keyword>
<dbReference type="InterPro" id="IPR002401">
    <property type="entry name" value="Cyt_P450_E_grp-I"/>
</dbReference>
<dbReference type="AlphaFoldDB" id="A0A2J6RG51"/>
<dbReference type="SUPFAM" id="SSF48264">
    <property type="entry name" value="Cytochrome P450"/>
    <property type="match status" value="1"/>
</dbReference>
<dbReference type="InterPro" id="IPR017972">
    <property type="entry name" value="Cyt_P450_CS"/>
</dbReference>
<dbReference type="PANTHER" id="PTHR24305">
    <property type="entry name" value="CYTOCHROME P450"/>
    <property type="match status" value="1"/>
</dbReference>
<sequence>MVLVKDWNITSALAGLVGLAALYLLVSFIRDPLRGIPGPLFARISNVWLILLDNSGMRSQTLHYLHKKYGPVVRIGPDQVAFSTKQAMRDIYGTNTNYAKAPAYGAFGRKSLFTMRVKEEHRERQKRIAHVFGPASVAQIEPIVTEQVIKFLKCVESRLNQPMDMMLWFRMLALDVTSDIFFGKNFGCLEQGLAPQILHDLDEVFPAYWVEWQFHLLHKLLMWVPYSRLYHFLTVGHRFYDYGAQAFEDYVKRYGRAGNRRDLLQKLIAESKEPGGSKPLPDKDIIVEITNLIFAGTDTTGNTFSYMFFELARHPEWQEKLHQELDKVDFIGVPAHSNVSQLPILDALIHETLRVWPASPASLPRVTPIGGGIIDGVRVPENAIVSIQAYTTQRDPIYFPRPDEFLPERWLDSELRTDLVAMRDMILVWGKGQRACMGKPIAMMELRVTTAALMKRFVVELESEATVDDMEMRDHFVLMAKGGKCMLKFRER</sequence>
<dbReference type="OrthoDB" id="1470350at2759"/>
<dbReference type="InterPro" id="IPR036396">
    <property type="entry name" value="Cyt_P450_sf"/>
</dbReference>
<protein>
    <submittedName>
        <fullName evidence="8">Cytochrome P450</fullName>
    </submittedName>
</protein>
<keyword evidence="7" id="KW-0812">Transmembrane</keyword>
<comment type="cofactor">
    <cofactor evidence="1 5">
        <name>heme</name>
        <dbReference type="ChEBI" id="CHEBI:30413"/>
    </cofactor>
</comment>
<evidence type="ECO:0000256" key="3">
    <source>
        <dbReference type="ARBA" id="ARBA00022723"/>
    </source>
</evidence>
<dbReference type="GO" id="GO:0004497">
    <property type="term" value="F:monooxygenase activity"/>
    <property type="evidence" value="ECO:0007669"/>
    <property type="project" value="UniProtKB-KW"/>
</dbReference>
<feature type="binding site" description="axial binding residue" evidence="5">
    <location>
        <position position="436"/>
    </location>
    <ligand>
        <name>heme</name>
        <dbReference type="ChEBI" id="CHEBI:30413"/>
    </ligand>
    <ligandPart>
        <name>Fe</name>
        <dbReference type="ChEBI" id="CHEBI:18248"/>
    </ligandPart>
</feature>
<evidence type="ECO:0000256" key="1">
    <source>
        <dbReference type="ARBA" id="ARBA00001971"/>
    </source>
</evidence>
<keyword evidence="3 5" id="KW-0479">Metal-binding</keyword>
<evidence type="ECO:0000256" key="2">
    <source>
        <dbReference type="ARBA" id="ARBA00010617"/>
    </source>
</evidence>
<gene>
    <name evidence="8" type="ORF">L207DRAFT_531766</name>
</gene>
<evidence type="ECO:0000256" key="6">
    <source>
        <dbReference type="RuleBase" id="RU000461"/>
    </source>
</evidence>
<comment type="similarity">
    <text evidence="2 6">Belongs to the cytochrome P450 family.</text>
</comment>
<dbReference type="InterPro" id="IPR001128">
    <property type="entry name" value="Cyt_P450"/>
</dbReference>
<dbReference type="GO" id="GO:0020037">
    <property type="term" value="F:heme binding"/>
    <property type="evidence" value="ECO:0007669"/>
    <property type="project" value="InterPro"/>
</dbReference>
<dbReference type="STRING" id="1149755.A0A2J6RG51"/>